<comment type="subcellular location">
    <subcellularLocation>
        <location evidence="1 8">Cell membrane</location>
        <topology evidence="1 8">Multi-pass membrane protein</topology>
    </subcellularLocation>
</comment>
<dbReference type="PROSITE" id="PS50850">
    <property type="entry name" value="MFS"/>
    <property type="match status" value="1"/>
</dbReference>
<feature type="transmembrane region" description="Helical" evidence="8">
    <location>
        <begin position="49"/>
        <end position="69"/>
    </location>
</feature>
<feature type="transmembrane region" description="Helical" evidence="8">
    <location>
        <begin position="365"/>
        <end position="390"/>
    </location>
</feature>
<keyword evidence="13" id="KW-1185">Reference proteome</keyword>
<keyword evidence="4 8" id="KW-0812">Transmembrane</keyword>
<dbReference type="SUPFAM" id="SSF103473">
    <property type="entry name" value="MFS general substrate transporter"/>
    <property type="match status" value="1"/>
</dbReference>
<feature type="region of interest" description="Disordered" evidence="9">
    <location>
        <begin position="1"/>
        <end position="30"/>
    </location>
</feature>
<dbReference type="Proteomes" id="UP001347796">
    <property type="component" value="Unassembled WGS sequence"/>
</dbReference>
<keyword evidence="3" id="KW-1003">Cell membrane</keyword>
<gene>
    <name evidence="12" type="ORF">SNE40_010859</name>
</gene>
<feature type="domain" description="Kazal-like" evidence="11">
    <location>
        <begin position="435"/>
        <end position="485"/>
    </location>
</feature>
<feature type="transmembrane region" description="Helical" evidence="8">
    <location>
        <begin position="116"/>
        <end position="138"/>
    </location>
</feature>
<feature type="domain" description="Major facilitator superfamily (MFS) profile" evidence="10">
    <location>
        <begin position="41"/>
        <end position="623"/>
    </location>
</feature>
<feature type="transmembrane region" description="Helical" evidence="8">
    <location>
        <begin position="89"/>
        <end position="109"/>
    </location>
</feature>
<evidence type="ECO:0000313" key="12">
    <source>
        <dbReference type="EMBL" id="KAK6183360.1"/>
    </source>
</evidence>
<dbReference type="InterPro" id="IPR036259">
    <property type="entry name" value="MFS_trans_sf"/>
</dbReference>
<organism evidence="12 13">
    <name type="scientific">Patella caerulea</name>
    <name type="common">Rayed Mediterranean limpet</name>
    <dbReference type="NCBI Taxonomy" id="87958"/>
    <lineage>
        <taxon>Eukaryota</taxon>
        <taxon>Metazoa</taxon>
        <taxon>Spiralia</taxon>
        <taxon>Lophotrochozoa</taxon>
        <taxon>Mollusca</taxon>
        <taxon>Gastropoda</taxon>
        <taxon>Patellogastropoda</taxon>
        <taxon>Patelloidea</taxon>
        <taxon>Patellidae</taxon>
        <taxon>Patella</taxon>
    </lineage>
</organism>
<dbReference type="PANTHER" id="PTHR11388">
    <property type="entry name" value="ORGANIC ANION TRANSPORTER"/>
    <property type="match status" value="1"/>
</dbReference>
<feature type="transmembrane region" description="Helical" evidence="8">
    <location>
        <begin position="509"/>
        <end position="530"/>
    </location>
</feature>
<dbReference type="GO" id="GO:0016323">
    <property type="term" value="C:basolateral plasma membrane"/>
    <property type="evidence" value="ECO:0007669"/>
    <property type="project" value="TreeGrafter"/>
</dbReference>
<dbReference type="GO" id="GO:0006811">
    <property type="term" value="P:monoatomic ion transport"/>
    <property type="evidence" value="ECO:0007669"/>
    <property type="project" value="UniProtKB-KW"/>
</dbReference>
<keyword evidence="8" id="KW-0406">Ion transport</keyword>
<dbReference type="CDD" id="cd17336">
    <property type="entry name" value="MFS_SLCO_OATP"/>
    <property type="match status" value="1"/>
</dbReference>
<evidence type="ECO:0000259" key="11">
    <source>
        <dbReference type="PROSITE" id="PS51465"/>
    </source>
</evidence>
<sequence length="623" mass="67886">METEGIPLRGLENRQQREEGQVSTPSIDTKRPERDVEILSTPISIGLKWFIVFHSVSVVTVNAILSYTISQITAIERHFGFTSSQSGIVVASLDIGFISTSLFVGYFATRVHIPRTLATSTFIFGATALLCSLPNFIYSRHQPTYNNRSTEGSNPIGPLCLDGNQSTAGQCSSNFNDDNTASFSDSDQLLPFCILVFSGILQGIFLASRYPFLVSYLESNIDKSKTGVILGIIGFFTILGPTVGFGLGGVFGTYHVTLHDVDITPRHSEWIGAWWLGYVVFGVLSLIAGVPMLFPKRSYKDQSYEQQRQLSILKHFKAFLSLIWQLLKNPIFTLLEVGTCSLLFVLAGTGAFYPKYLETQFLLPAWQANIIIGGTTMATSAMGTMIGGWITSFKSMTPLRNLIYVTVTTFLSGCLEACGFLFSCQWADQINTVLNGVSESCYDTCGCDAKYYSPVCGDDVNYFSPCYAGCTSNNDTSYLNCGCTESGSATTGLCEADCSQIYLYAVTKALAALLSSSGLIPFVMVILRCVTEEQKPMAMGVAAFINALAGWLLGPIVFGRLVDHLCLVWNACQVGGASCALYDQDKFRYLINGSMTAGNVIFCLCSALALVCLIRRKGIKEKA</sequence>
<evidence type="ECO:0000256" key="8">
    <source>
        <dbReference type="RuleBase" id="RU362056"/>
    </source>
</evidence>
<dbReference type="NCBIfam" id="TIGR00805">
    <property type="entry name" value="oat"/>
    <property type="match status" value="1"/>
</dbReference>
<feature type="transmembrane region" description="Helical" evidence="8">
    <location>
        <begin position="189"/>
        <end position="207"/>
    </location>
</feature>
<dbReference type="InterPro" id="IPR004156">
    <property type="entry name" value="OATP"/>
</dbReference>
<comment type="similarity">
    <text evidence="2 8">Belongs to the organo anion transporter (TC 2.A.60) family.</text>
</comment>
<feature type="transmembrane region" description="Helical" evidence="8">
    <location>
        <begin position="537"/>
        <end position="558"/>
    </location>
</feature>
<evidence type="ECO:0000256" key="2">
    <source>
        <dbReference type="ARBA" id="ARBA00009657"/>
    </source>
</evidence>
<dbReference type="GO" id="GO:0015347">
    <property type="term" value="F:sodium-independent organic anion transmembrane transporter activity"/>
    <property type="evidence" value="ECO:0007669"/>
    <property type="project" value="TreeGrafter"/>
</dbReference>
<keyword evidence="7" id="KW-1015">Disulfide bond</keyword>
<dbReference type="Gene3D" id="1.20.1250.20">
    <property type="entry name" value="MFS general substrate transporter like domains"/>
    <property type="match status" value="1"/>
</dbReference>
<dbReference type="InterPro" id="IPR020846">
    <property type="entry name" value="MFS_dom"/>
</dbReference>
<evidence type="ECO:0000256" key="6">
    <source>
        <dbReference type="ARBA" id="ARBA00023136"/>
    </source>
</evidence>
<dbReference type="PANTHER" id="PTHR11388:SF142">
    <property type="entry name" value="SOLUTE CARRIER ORGANIC ANION TRANSPORTER FAMILY MEMBER 5A1"/>
    <property type="match status" value="1"/>
</dbReference>
<dbReference type="Pfam" id="PF03137">
    <property type="entry name" value="OATP"/>
    <property type="match status" value="1"/>
</dbReference>
<feature type="compositionally biased region" description="Basic and acidic residues" evidence="9">
    <location>
        <begin position="11"/>
        <end position="20"/>
    </location>
</feature>
<dbReference type="AlphaFoldDB" id="A0AAN8Q5K6"/>
<name>A0AAN8Q5K6_PATCE</name>
<evidence type="ECO:0000313" key="13">
    <source>
        <dbReference type="Proteomes" id="UP001347796"/>
    </source>
</evidence>
<dbReference type="PROSITE" id="PS51465">
    <property type="entry name" value="KAZAL_2"/>
    <property type="match status" value="1"/>
</dbReference>
<feature type="transmembrane region" description="Helical" evidence="8">
    <location>
        <begin position="595"/>
        <end position="614"/>
    </location>
</feature>
<reference evidence="12 13" key="1">
    <citation type="submission" date="2024-01" db="EMBL/GenBank/DDBJ databases">
        <title>The genome of the rayed Mediterranean limpet Patella caerulea (Linnaeus, 1758).</title>
        <authorList>
            <person name="Anh-Thu Weber A."/>
            <person name="Halstead-Nussloch G."/>
        </authorList>
    </citation>
    <scope>NUCLEOTIDE SEQUENCE [LARGE SCALE GENOMIC DNA]</scope>
    <source>
        <strain evidence="12">AATW-2023a</strain>
        <tissue evidence="12">Whole specimen</tissue>
    </source>
</reference>
<feature type="transmembrane region" description="Helical" evidence="8">
    <location>
        <begin position="331"/>
        <end position="353"/>
    </location>
</feature>
<proteinExistence type="inferred from homology"/>
<evidence type="ECO:0000256" key="3">
    <source>
        <dbReference type="ARBA" id="ARBA00022475"/>
    </source>
</evidence>
<protein>
    <recommendedName>
        <fullName evidence="8">Solute carrier organic anion transporter family member</fullName>
    </recommendedName>
</protein>
<evidence type="ECO:0000256" key="1">
    <source>
        <dbReference type="ARBA" id="ARBA00004651"/>
    </source>
</evidence>
<keyword evidence="5 8" id="KW-1133">Transmembrane helix</keyword>
<feature type="transmembrane region" description="Helical" evidence="8">
    <location>
        <begin position="228"/>
        <end position="251"/>
    </location>
</feature>
<comment type="caution">
    <text evidence="12">The sequence shown here is derived from an EMBL/GenBank/DDBJ whole genome shotgun (WGS) entry which is preliminary data.</text>
</comment>
<dbReference type="EMBL" id="JAZGQO010000007">
    <property type="protein sequence ID" value="KAK6183360.1"/>
    <property type="molecule type" value="Genomic_DNA"/>
</dbReference>
<feature type="transmembrane region" description="Helical" evidence="8">
    <location>
        <begin position="402"/>
        <end position="422"/>
    </location>
</feature>
<dbReference type="GO" id="GO:0043252">
    <property type="term" value="P:sodium-independent organic anion transport"/>
    <property type="evidence" value="ECO:0007669"/>
    <property type="project" value="TreeGrafter"/>
</dbReference>
<feature type="transmembrane region" description="Helical" evidence="8">
    <location>
        <begin position="271"/>
        <end position="294"/>
    </location>
</feature>
<keyword evidence="8" id="KW-0813">Transport</keyword>
<evidence type="ECO:0000256" key="7">
    <source>
        <dbReference type="ARBA" id="ARBA00023157"/>
    </source>
</evidence>
<dbReference type="InterPro" id="IPR002350">
    <property type="entry name" value="Kazal_dom"/>
</dbReference>
<evidence type="ECO:0000256" key="5">
    <source>
        <dbReference type="ARBA" id="ARBA00022989"/>
    </source>
</evidence>
<evidence type="ECO:0000256" key="9">
    <source>
        <dbReference type="SAM" id="MobiDB-lite"/>
    </source>
</evidence>
<accession>A0AAN8Q5K6</accession>
<keyword evidence="6 8" id="KW-0472">Membrane</keyword>
<evidence type="ECO:0000259" key="10">
    <source>
        <dbReference type="PROSITE" id="PS50850"/>
    </source>
</evidence>
<evidence type="ECO:0000256" key="4">
    <source>
        <dbReference type="ARBA" id="ARBA00022692"/>
    </source>
</evidence>